<keyword evidence="1" id="KW-0812">Transmembrane</keyword>
<feature type="transmembrane region" description="Helical" evidence="1">
    <location>
        <begin position="190"/>
        <end position="207"/>
    </location>
</feature>
<accession>A0A8G2CLX9</accession>
<gene>
    <name evidence="2" type="ORF">SAMN05421828_11633</name>
</gene>
<evidence type="ECO:0000313" key="2">
    <source>
        <dbReference type="EMBL" id="SIR12397.1"/>
    </source>
</evidence>
<keyword evidence="3" id="KW-1185">Reference proteome</keyword>
<organism evidence="2 3">
    <name type="scientific">Acidiphilium rubrum</name>
    <dbReference type="NCBI Taxonomy" id="526"/>
    <lineage>
        <taxon>Bacteria</taxon>
        <taxon>Pseudomonadati</taxon>
        <taxon>Pseudomonadota</taxon>
        <taxon>Alphaproteobacteria</taxon>
        <taxon>Acetobacterales</taxon>
        <taxon>Acidocellaceae</taxon>
        <taxon>Acidiphilium</taxon>
    </lineage>
</organism>
<dbReference type="AlphaFoldDB" id="A0A8G2CLX9"/>
<feature type="transmembrane region" description="Helical" evidence="1">
    <location>
        <begin position="123"/>
        <end position="141"/>
    </location>
</feature>
<feature type="transmembrane region" description="Helical" evidence="1">
    <location>
        <begin position="91"/>
        <end position="111"/>
    </location>
</feature>
<dbReference type="Proteomes" id="UP000186308">
    <property type="component" value="Unassembled WGS sequence"/>
</dbReference>
<dbReference type="OrthoDB" id="5139172at2"/>
<evidence type="ECO:0000256" key="1">
    <source>
        <dbReference type="SAM" id="Phobius"/>
    </source>
</evidence>
<name>A0A8G2CLX9_ACIRU</name>
<protein>
    <recommendedName>
        <fullName evidence="4">Membrane protein YfhO</fullName>
    </recommendedName>
</protein>
<comment type="caution">
    <text evidence="2">The sequence shown here is derived from an EMBL/GenBank/DDBJ whole genome shotgun (WGS) entry which is preliminary data.</text>
</comment>
<feature type="transmembrane region" description="Helical" evidence="1">
    <location>
        <begin position="454"/>
        <end position="475"/>
    </location>
</feature>
<reference evidence="2 3" key="1">
    <citation type="submission" date="2017-01" db="EMBL/GenBank/DDBJ databases">
        <authorList>
            <person name="Varghese N."/>
            <person name="Submissions S."/>
        </authorList>
    </citation>
    <scope>NUCLEOTIDE SEQUENCE [LARGE SCALE GENOMIC DNA]</scope>
    <source>
        <strain evidence="2 3">ATCC 35905</strain>
    </source>
</reference>
<feature type="transmembrane region" description="Helical" evidence="1">
    <location>
        <begin position="12"/>
        <end position="30"/>
    </location>
</feature>
<feature type="transmembrane region" description="Helical" evidence="1">
    <location>
        <begin position="416"/>
        <end position="434"/>
    </location>
</feature>
<feature type="transmembrane region" description="Helical" evidence="1">
    <location>
        <begin position="243"/>
        <end position="262"/>
    </location>
</feature>
<keyword evidence="1" id="KW-0472">Membrane</keyword>
<feature type="transmembrane region" description="Helical" evidence="1">
    <location>
        <begin position="320"/>
        <end position="337"/>
    </location>
</feature>
<evidence type="ECO:0008006" key="4">
    <source>
        <dbReference type="Google" id="ProtNLM"/>
    </source>
</evidence>
<keyword evidence="1" id="KW-1133">Transmembrane helix</keyword>
<sequence length="899" mass="95314">MLTRLRPHLWPIAALILLPVAASALFVLGLRSNNPADVWSSLTTPGSPTLLGGPPGYWDASIGLLTQPLARLSASDWLRGVVPWWNPYTGIGMPLAAEMQTLSFFLPFVLIMKYWQGWFVVKLLMQVIAGLGTYALMLQIGCRRTPGLVSAGLFALNGAFLMEPHAMGSLAFLPLILLGIERSAAAARSGAAQGWHWIVFGLAYSLYGGYPEVAYLDGLLAAAWTLARFGTLGAARWRFAGKIILAVMIGLALALPLVVPFLNYAAQSYLGAHKAAYAVDHLPPMLMPLALFPLIYGPTGIHASAGWVAAALPTLPLVKLGGWFGLTAVIPALAALLRARTDPARGLIIGLGMFLGVGLARCYGVPGVAFVLNAIIPDLGLLNTARFLWPALSMAVFVLAGIGLDRCITCTLSLRQGGMIGALLVAVIAAVILPDRAIITGWYHFASPPVRATIVLGTVFEGLAGLVILAALAGLNPVAHRNRARMIAAAMLLDAFVVAALPQLSAPRPYRYYTGGIAYLKAHLGLARVYSLRPFGPDYPAGYRLASIDDSQLPVSQAWSDYIRHHLDPYDTGMMFVGWWKAPPGSGQGRTILFDHVRDYAAIGVKYVITSPGQISPFLRSVSLPRADIFAGAAALGAGDSRDTTLAAGQVAAVAATLTRIDHVAVLIGTYDGSSTGILSARLCAGALCAGGTAPLATAQDDAWLNIPLHPAIDLTAGAALHLRLTHVTGAHPVALWLRRSAAGATMPALRLSQTLPGGSAMPVYHDPVMSIFRIRSYHRYFSATPACRLSATGRDKVSAECATPAILTRQEAWFPGWRARLNGRAVPVARHGALFQSVALPAGRSSVTFSYRPRGTRLSVALAGLALALWAGCAIRPYRAFRRRALPRGGTGSSSALH</sequence>
<feature type="transmembrane region" description="Helical" evidence="1">
    <location>
        <begin position="859"/>
        <end position="879"/>
    </location>
</feature>
<feature type="transmembrane region" description="Helical" evidence="1">
    <location>
        <begin position="387"/>
        <end position="404"/>
    </location>
</feature>
<dbReference type="EMBL" id="FTNE01000016">
    <property type="protein sequence ID" value="SIR12397.1"/>
    <property type="molecule type" value="Genomic_DNA"/>
</dbReference>
<feature type="transmembrane region" description="Helical" evidence="1">
    <location>
        <begin position="349"/>
        <end position="375"/>
    </location>
</feature>
<proteinExistence type="predicted"/>
<evidence type="ECO:0000313" key="3">
    <source>
        <dbReference type="Proteomes" id="UP000186308"/>
    </source>
</evidence>
<dbReference type="RefSeq" id="WP_029313505.1">
    <property type="nucleotide sequence ID" value="NZ_FTNE01000016.1"/>
</dbReference>
<feature type="transmembrane region" description="Helical" evidence="1">
    <location>
        <begin position="153"/>
        <end position="178"/>
    </location>
</feature>